<organism evidence="2 3">
    <name type="scientific">Cytobacillus citreus</name>
    <dbReference type="NCBI Taxonomy" id="2833586"/>
    <lineage>
        <taxon>Bacteria</taxon>
        <taxon>Bacillati</taxon>
        <taxon>Bacillota</taxon>
        <taxon>Bacilli</taxon>
        <taxon>Bacillales</taxon>
        <taxon>Bacillaceae</taxon>
        <taxon>Cytobacillus</taxon>
    </lineage>
</organism>
<keyword evidence="1" id="KW-0812">Transmembrane</keyword>
<keyword evidence="3" id="KW-1185">Reference proteome</keyword>
<protein>
    <submittedName>
        <fullName evidence="2">Uncharacterized protein</fullName>
    </submittedName>
</protein>
<gene>
    <name evidence="2" type="ORF">KHA94_09610</name>
</gene>
<evidence type="ECO:0000256" key="1">
    <source>
        <dbReference type="SAM" id="Phobius"/>
    </source>
</evidence>
<feature type="transmembrane region" description="Helical" evidence="1">
    <location>
        <begin position="38"/>
        <end position="57"/>
    </location>
</feature>
<reference evidence="2 3" key="1">
    <citation type="submission" date="2021-05" db="EMBL/GenBank/DDBJ databases">
        <title>Novel Bacillus species.</title>
        <authorList>
            <person name="Liu G."/>
        </authorList>
    </citation>
    <scope>NUCLEOTIDE SEQUENCE [LARGE SCALE GENOMIC DNA]</scope>
    <source>
        <strain evidence="2 3">FJAT-49705</strain>
    </source>
</reference>
<keyword evidence="1" id="KW-0472">Membrane</keyword>
<proteinExistence type="predicted"/>
<keyword evidence="1" id="KW-1133">Transmembrane helix</keyword>
<dbReference type="RefSeq" id="WP_213102298.1">
    <property type="nucleotide sequence ID" value="NZ_JAGYPM010000002.1"/>
</dbReference>
<comment type="caution">
    <text evidence="2">The sequence shown here is derived from an EMBL/GenBank/DDBJ whole genome shotgun (WGS) entry which is preliminary data.</text>
</comment>
<dbReference type="EMBL" id="JAGYPM010000002">
    <property type="protein sequence ID" value="MBS4190445.1"/>
    <property type="molecule type" value="Genomic_DNA"/>
</dbReference>
<evidence type="ECO:0000313" key="2">
    <source>
        <dbReference type="EMBL" id="MBS4190445.1"/>
    </source>
</evidence>
<feature type="transmembrane region" description="Helical" evidence="1">
    <location>
        <begin position="64"/>
        <end position="85"/>
    </location>
</feature>
<feature type="transmembrane region" description="Helical" evidence="1">
    <location>
        <begin position="7"/>
        <end position="26"/>
    </location>
</feature>
<name>A0ABS5NRL5_9BACI</name>
<dbReference type="Proteomes" id="UP000681027">
    <property type="component" value="Unassembled WGS sequence"/>
</dbReference>
<evidence type="ECO:0000313" key="3">
    <source>
        <dbReference type="Proteomes" id="UP000681027"/>
    </source>
</evidence>
<accession>A0ABS5NRL5</accession>
<sequence length="187" mass="21516">MRVIKRLIKLLVIFVLVFDLLIIVLANNDYYFTFLKKTGIIFPTLITIISLYLLAWIQKIKGYWIFAGSVVAFILLGKIFLTYFVTVFSYDYIKSPTGDITLVIEHRDATLGETHHFYNFYRNTAFPMVIKKLNKDTVSIVTRGTNDDNLEVLGVNNAEWIEGEGVIFYSKYAKTKVNINTVGYEGE</sequence>